<comment type="caution">
    <text evidence="2">The sequence shown here is derived from an EMBL/GenBank/DDBJ whole genome shotgun (WGS) entry which is preliminary data.</text>
</comment>
<reference evidence="2 3" key="1">
    <citation type="journal article" date="2015" name="Nature">
        <title>rRNA introns, odd ribosomes, and small enigmatic genomes across a large radiation of phyla.</title>
        <authorList>
            <person name="Brown C.T."/>
            <person name="Hug L.A."/>
            <person name="Thomas B.C."/>
            <person name="Sharon I."/>
            <person name="Castelle C.J."/>
            <person name="Singh A."/>
            <person name="Wilkins M.J."/>
            <person name="Williams K.H."/>
            <person name="Banfield J.F."/>
        </authorList>
    </citation>
    <scope>NUCLEOTIDE SEQUENCE [LARGE SCALE GENOMIC DNA]</scope>
</reference>
<name>A0A0G0E6H2_9BACT</name>
<proteinExistence type="predicted"/>
<feature type="transmembrane region" description="Helical" evidence="1">
    <location>
        <begin position="21"/>
        <end position="40"/>
    </location>
</feature>
<evidence type="ECO:0000256" key="1">
    <source>
        <dbReference type="SAM" id="Phobius"/>
    </source>
</evidence>
<dbReference type="EMBL" id="LBPR01000003">
    <property type="protein sequence ID" value="KKP62952.1"/>
    <property type="molecule type" value="Genomic_DNA"/>
</dbReference>
<evidence type="ECO:0000313" key="2">
    <source>
        <dbReference type="EMBL" id="KKP62952.1"/>
    </source>
</evidence>
<keyword evidence="1" id="KW-0812">Transmembrane</keyword>
<evidence type="ECO:0000313" key="3">
    <source>
        <dbReference type="Proteomes" id="UP000034004"/>
    </source>
</evidence>
<dbReference type="Proteomes" id="UP000034004">
    <property type="component" value="Unassembled WGS sequence"/>
</dbReference>
<keyword evidence="1" id="KW-0472">Membrane</keyword>
<dbReference type="PROSITE" id="PS51257">
    <property type="entry name" value="PROKAR_LIPOPROTEIN"/>
    <property type="match status" value="1"/>
</dbReference>
<protein>
    <submittedName>
        <fullName evidence="2">Uncharacterized protein</fullName>
    </submittedName>
</protein>
<organism evidence="2 3">
    <name type="scientific">Candidatus Roizmanbacteria bacterium GW2011_GWC2_34_23</name>
    <dbReference type="NCBI Taxonomy" id="1618484"/>
    <lineage>
        <taxon>Bacteria</taxon>
        <taxon>Candidatus Roizmaniibacteriota</taxon>
    </lineage>
</organism>
<dbReference type="AlphaFoldDB" id="A0A0G0E6H2"/>
<accession>A0A0G0E6H2</accession>
<keyword evidence="1" id="KW-1133">Transmembrane helix</keyword>
<gene>
    <name evidence="2" type="ORF">UR56_C0003G0059</name>
</gene>
<dbReference type="STRING" id="1618484.UR56_C0003G0059"/>
<sequence length="175" mass="19662">MKIHLNSRFPKRFVLTNFKNVILLLFVCLSIYGCYLVQTLKKNTEILNQSINKINKELTPKPTVKPTITPTPTPEYIFIAMPNSGVVLSCKRNSQQALIQVSSVLASANKKLRDCFLSHLDECNKGCKKNDIKCKSQCSSNADNSCSNEVNENDTDDTLNTFNKLIKENCLGNNQ</sequence>